<organism evidence="2 3">
    <name type="scientific">Candidatus Amulumruptor caecigallinarius</name>
    <dbReference type="NCBI Taxonomy" id="2109911"/>
    <lineage>
        <taxon>Bacteria</taxon>
        <taxon>Pseudomonadati</taxon>
        <taxon>Bacteroidota</taxon>
        <taxon>Bacteroidia</taxon>
        <taxon>Bacteroidales</taxon>
        <taxon>Muribaculaceae</taxon>
        <taxon>Candidatus Amulumruptor</taxon>
    </lineage>
</organism>
<gene>
    <name evidence="2" type="ORF">K8V47_01670</name>
</gene>
<dbReference type="Proteomes" id="UP000711407">
    <property type="component" value="Unassembled WGS sequence"/>
</dbReference>
<dbReference type="AlphaFoldDB" id="A0A921E7M9"/>
<evidence type="ECO:0000313" key="2">
    <source>
        <dbReference type="EMBL" id="HJE38461.1"/>
    </source>
</evidence>
<dbReference type="InterPro" id="IPR048954">
    <property type="entry name" value="PorZ_N"/>
</dbReference>
<dbReference type="Gene3D" id="2.60.40.4070">
    <property type="match status" value="1"/>
</dbReference>
<dbReference type="Gene3D" id="2.130.10.10">
    <property type="entry name" value="YVTN repeat-like/Quinoprotein amine dehydrogenase"/>
    <property type="match status" value="2"/>
</dbReference>
<dbReference type="InterPro" id="IPR015943">
    <property type="entry name" value="WD40/YVTN_repeat-like_dom_sf"/>
</dbReference>
<proteinExistence type="predicted"/>
<sequence length="884" mass="96676">MISAIAMQAQISVGDWKFYNSYPPGDARQLAVNSEGKLYILAGINLFSYDPDTQETIGYTNSTGLNGIKIEKIHYDRDMKILVVAYDDGNLDFIHDDGRISNQNGISTSNLSGQREIKCITSGHGKFFIGTDFGIVVIDGKTFRVTETGQYGVKRDEGSSVPVPYKGPDAMEIVGDRLVAVFNLTEPDADILGSNGRPINPAPAHTSTGHLFESDLTDTSMTYREAGKFKFLCDITSDDIASVDDFHLVSRHKDTGKVDFYEFPQQPDGTCIINKDYDWGHKLQVGFWKADGVTYSFNSDYRTLKLVGNSPSVAFTGTRDIEGIFAVAAGETSADTWFATPEGIFCYDLTKDPIELKYGPYRAYAPTVTNVSSFTLSPDGNRIYVTTRSASLFRAASGKNTNTVPYTGGNDYGYYTPGYIDVIEGGSVIPYTYTNDLLSYRSGATGNVIGADGTRKAMEFYGNIIISPNAVAVNPAKPSQLWIPTSNEGMYVIDGDHTVALFSGTVQSGAENILAYDNIPVTAYSTQLMMDAKFDPQGNLWVLATNHKGSSNIGQTLMMLPAAHVNGDLSKVQKSDWVYTRSDGTYLIPESFQTNWDGEIVPFRRSNVFVIKGSIYRGVVIYRHNGTYSDVSDDTYVVLDYVYDQDGNYINMQTVTAVFETPSGDLLMSYEGGLLLVSDPATFDPKRESLQRLKQPRNDGSGFADYLLNSVRVSDFAADDAGRIWVSTEGDGISVLQPDLRGVVATYNTDNSRLPTNYVSAIELDPVSNIVYFGTNYGLGAFASDQSPGMEDFNSVRAYPNPVRPDYYGVITIDGLMSDSLVKITDAQGNVVYTGESTGGMMTWDGTNFNGRRVPSGVYYVMASQDGQSDGPKGKVACKILVLR</sequence>
<accession>A0A921E7M9</accession>
<evidence type="ECO:0000259" key="1">
    <source>
        <dbReference type="Pfam" id="PF21544"/>
    </source>
</evidence>
<comment type="caution">
    <text evidence="2">The sequence shown here is derived from an EMBL/GenBank/DDBJ whole genome shotgun (WGS) entry which is preliminary data.</text>
</comment>
<dbReference type="SUPFAM" id="SSF63829">
    <property type="entry name" value="Calcium-dependent phosphotriesterase"/>
    <property type="match status" value="2"/>
</dbReference>
<reference evidence="2" key="2">
    <citation type="submission" date="2021-09" db="EMBL/GenBank/DDBJ databases">
        <authorList>
            <person name="Gilroy R."/>
        </authorList>
    </citation>
    <scope>NUCLEOTIDE SEQUENCE</scope>
    <source>
        <strain evidence="2">4100</strain>
    </source>
</reference>
<reference evidence="2" key="1">
    <citation type="journal article" date="2021" name="PeerJ">
        <title>Extensive microbial diversity within the chicken gut microbiome revealed by metagenomics and culture.</title>
        <authorList>
            <person name="Gilroy R."/>
            <person name="Ravi A."/>
            <person name="Getino M."/>
            <person name="Pursley I."/>
            <person name="Horton D.L."/>
            <person name="Alikhan N.F."/>
            <person name="Baker D."/>
            <person name="Gharbi K."/>
            <person name="Hall N."/>
            <person name="Watson M."/>
            <person name="Adriaenssens E.M."/>
            <person name="Foster-Nyarko E."/>
            <person name="Jarju S."/>
            <person name="Secka A."/>
            <person name="Antonio M."/>
            <person name="Oren A."/>
            <person name="Chaudhuri R.R."/>
            <person name="La Ragione R."/>
            <person name="Hildebrand F."/>
            <person name="Pallen M.J."/>
        </authorList>
    </citation>
    <scope>NUCLEOTIDE SEQUENCE</scope>
    <source>
        <strain evidence="2">4100</strain>
    </source>
</reference>
<protein>
    <recommendedName>
        <fullName evidence="1">PorZ N-terminal beta-propeller domain-containing protein</fullName>
    </recommendedName>
</protein>
<dbReference type="Pfam" id="PF21544">
    <property type="entry name" value="PorZ_N_b_propeller"/>
    <property type="match status" value="1"/>
</dbReference>
<dbReference type="EMBL" id="DYXT01000015">
    <property type="protein sequence ID" value="HJE38461.1"/>
    <property type="molecule type" value="Genomic_DNA"/>
</dbReference>
<name>A0A921E7M9_9BACT</name>
<evidence type="ECO:0000313" key="3">
    <source>
        <dbReference type="Proteomes" id="UP000711407"/>
    </source>
</evidence>
<feature type="domain" description="PorZ N-terminal beta-propeller" evidence="1">
    <location>
        <begin position="38"/>
        <end position="154"/>
    </location>
</feature>